<dbReference type="eggNOG" id="ENOG50333EB">
    <property type="taxonomic scope" value="Bacteria"/>
</dbReference>
<dbReference type="SUPFAM" id="SSF160631">
    <property type="entry name" value="SMI1/KNR4-like"/>
    <property type="match status" value="1"/>
</dbReference>
<dbReference type="AlphaFoldDB" id="A0A073K5S8"/>
<gene>
    <name evidence="1" type="ORF">BAMA_11705</name>
</gene>
<comment type="caution">
    <text evidence="1">The sequence shown here is derived from an EMBL/GenBank/DDBJ whole genome shotgun (WGS) entry which is preliminary data.</text>
</comment>
<dbReference type="Proteomes" id="UP000027822">
    <property type="component" value="Unassembled WGS sequence"/>
</dbReference>
<sequence length="123" mass="14422">MKLLEYVDHITDNEIEWEPISNINDDEIEWKPISIELFNSMEIEEGQIGYSIDLDGRKLTWEKDGDWREEWVVIGLDSYVGDPIFVDTNDKKCPVYTAEHGEGFWEPICIAESIEDIIREIKN</sequence>
<dbReference type="EMBL" id="JOTN01000024">
    <property type="protein sequence ID" value="KEK17628.1"/>
    <property type="molecule type" value="Genomic_DNA"/>
</dbReference>
<dbReference type="OrthoDB" id="8444591at2"/>
<dbReference type="RefSeq" id="WP_034642707.1">
    <property type="nucleotide sequence ID" value="NZ_CBCSJC010000006.1"/>
</dbReference>
<name>A0A073K5S8_9BACI</name>
<reference evidence="1 2" key="1">
    <citation type="submission" date="2014-06" db="EMBL/GenBank/DDBJ databases">
        <title>Draft genome sequence of Bacillus manliponensis JCM 15802 (MCCC 1A00708).</title>
        <authorList>
            <person name="Lai Q."/>
            <person name="Liu Y."/>
            <person name="Shao Z."/>
        </authorList>
    </citation>
    <scope>NUCLEOTIDE SEQUENCE [LARGE SCALE GENOMIC DNA]</scope>
    <source>
        <strain evidence="1 2">JCM 15802</strain>
    </source>
</reference>
<organism evidence="1 2">
    <name type="scientific">Bacillus manliponensis</name>
    <dbReference type="NCBI Taxonomy" id="574376"/>
    <lineage>
        <taxon>Bacteria</taxon>
        <taxon>Bacillati</taxon>
        <taxon>Bacillota</taxon>
        <taxon>Bacilli</taxon>
        <taxon>Bacillales</taxon>
        <taxon>Bacillaceae</taxon>
        <taxon>Bacillus</taxon>
        <taxon>Bacillus cereus group</taxon>
    </lineage>
</organism>
<proteinExistence type="predicted"/>
<dbReference type="STRING" id="574376.BAMA_11705"/>
<protein>
    <submittedName>
        <fullName evidence="1">Uncharacterized protein</fullName>
    </submittedName>
</protein>
<accession>A0A073K5S8</accession>
<dbReference type="InterPro" id="IPR037883">
    <property type="entry name" value="Knr4/Smi1-like_sf"/>
</dbReference>
<keyword evidence="2" id="KW-1185">Reference proteome</keyword>
<evidence type="ECO:0000313" key="2">
    <source>
        <dbReference type="Proteomes" id="UP000027822"/>
    </source>
</evidence>
<evidence type="ECO:0000313" key="1">
    <source>
        <dbReference type="EMBL" id="KEK17628.1"/>
    </source>
</evidence>